<dbReference type="GO" id="GO:0003341">
    <property type="term" value="P:cilium movement"/>
    <property type="evidence" value="ECO:0007669"/>
    <property type="project" value="InterPro"/>
</dbReference>
<dbReference type="InterPro" id="IPR029676">
    <property type="entry name" value="CFAP221"/>
</dbReference>
<dbReference type="Proteomes" id="UP000007635">
    <property type="component" value="Chromosome I"/>
</dbReference>
<dbReference type="GeneTree" id="ENSGT00390000006925"/>
<proteinExistence type="predicted"/>
<evidence type="ECO:0000259" key="2">
    <source>
        <dbReference type="Pfam" id="PF22067"/>
    </source>
</evidence>
<dbReference type="InterPro" id="IPR054089">
    <property type="entry name" value="Cep192-like_D3"/>
</dbReference>
<reference evidence="3 4" key="1">
    <citation type="journal article" date="2021" name="G3 (Bethesda)">
        <title>Improved contiguity of the threespine stickleback genome using long-read sequencing.</title>
        <authorList>
            <person name="Nath S."/>
            <person name="Shaw D.E."/>
            <person name="White M.A."/>
        </authorList>
    </citation>
    <scope>NUCLEOTIDE SEQUENCE [LARGE SCALE GENOMIC DNA]</scope>
    <source>
        <strain evidence="3 4">Lake Benthic</strain>
    </source>
</reference>
<evidence type="ECO:0000313" key="3">
    <source>
        <dbReference type="Ensembl" id="ENSGACP00000068643.1"/>
    </source>
</evidence>
<feature type="compositionally biased region" description="Basic and acidic residues" evidence="1">
    <location>
        <begin position="264"/>
        <end position="275"/>
    </location>
</feature>
<feature type="domain" description="Cep192-like" evidence="2">
    <location>
        <begin position="162"/>
        <end position="251"/>
    </location>
</feature>
<name>A0AAQ4S172_GASAC</name>
<accession>A0AAQ4S172</accession>
<evidence type="ECO:0000313" key="4">
    <source>
        <dbReference type="Proteomes" id="UP000007635"/>
    </source>
</evidence>
<reference evidence="3" key="3">
    <citation type="submission" date="2025-09" db="UniProtKB">
        <authorList>
            <consortium name="Ensembl"/>
        </authorList>
    </citation>
    <scope>IDENTIFICATION</scope>
</reference>
<evidence type="ECO:0000256" key="1">
    <source>
        <dbReference type="SAM" id="MobiDB-lite"/>
    </source>
</evidence>
<sequence length="873" mass="98004">MEVAPAAPQTLWKPLRRGTPLPLGQLVEQSRSRANTPNRLLESKIFSKLKSNSLIEAEPPELHFSGFKLGKDYTKILKLINISSEVMNIHIIPTQTKHFQTAYTKKYRLIPGLAYTLTVRLCPDEWRYFYDCIRVHCKGEENLLIPVHAYPVIDDLHIPAHIDLSAVPLGQSVRRAIPLRCSCPVDFEFQVYVIEPHESFSIHPLTGVIPANGEEKILVTFTPLQYETCQVTIQLIILQFNSKPYLCTIAGSSAPHLTLSELESKTGHGDARPVESKGPSSPKSKTKYRLTNVADRSKSLTDHAGVKLGPKLSVDVCTPAGVAKMLIKGTDKLSSKDLREVYFPMMFPLFTSAISCGSTVVLQNRQMKEACFMKKVQQNVKDEQTNQLRWQVHLGKDPVSEFTRRQIAEEREIALHEYMVKRGDGRHEEDFAAGKPELSSKRVLCEAGQACEGGPSFQFHSSFQWELRRRVLRLFQQAARKMVIRCRMNRRLACLKNNMWNLPLAKKDFDYPIISSFGINLILPVEDESSCDLKISPDKVFPFAFPVFADENDPLAPGSLMPMPVEPVDVTVTTCVPFFKLQVPQHYKLMGYRPVSAWEAFNSYTPATLARPLRTGAPDELVPDEVRARSVEYEAPEGPSHDEDDDDEGEVKVAQLSFTAPEALLRPFAANPLRIFNPDPGLQTYKPTPKYLESDPEFHLCPLPRYTIPESNMCGRSTQTPHTQKPLDHKEVIAGLMTWKNFDSPTCKFLSKRPALTSGYAPLRSINYSTDTLPLIAPPPLPGPPDDLPPLMDTQSEGPGVQLTPEIIRAEFLCAEALVSNSNLTSGTTVRHQRELQLEATYMSELNQMGKRVMARLKHYGVTDTTTPGEDCE</sequence>
<dbReference type="InterPro" id="IPR013783">
    <property type="entry name" value="Ig-like_fold"/>
</dbReference>
<dbReference type="PANTHER" id="PTHR46500">
    <property type="entry name" value="CILIA- AND FLAGELLA-ASSOCIATED PROTEIN 221"/>
    <property type="match status" value="1"/>
</dbReference>
<organism evidence="3 4">
    <name type="scientific">Gasterosteus aculeatus aculeatus</name>
    <name type="common">three-spined stickleback</name>
    <dbReference type="NCBI Taxonomy" id="481459"/>
    <lineage>
        <taxon>Eukaryota</taxon>
        <taxon>Metazoa</taxon>
        <taxon>Chordata</taxon>
        <taxon>Craniata</taxon>
        <taxon>Vertebrata</taxon>
        <taxon>Euteleostomi</taxon>
        <taxon>Actinopterygii</taxon>
        <taxon>Neopterygii</taxon>
        <taxon>Teleostei</taxon>
        <taxon>Neoteleostei</taxon>
        <taxon>Acanthomorphata</taxon>
        <taxon>Eupercaria</taxon>
        <taxon>Perciformes</taxon>
        <taxon>Cottioidei</taxon>
        <taxon>Gasterosteales</taxon>
        <taxon>Gasterosteidae</taxon>
        <taxon>Gasterosteus</taxon>
    </lineage>
</organism>
<dbReference type="AlphaFoldDB" id="A0AAQ4S172"/>
<dbReference type="GO" id="GO:0044458">
    <property type="term" value="P:motile cilium assembly"/>
    <property type="evidence" value="ECO:0007669"/>
    <property type="project" value="TreeGrafter"/>
</dbReference>
<reference evidence="3" key="2">
    <citation type="submission" date="2025-08" db="UniProtKB">
        <authorList>
            <consortium name="Ensembl"/>
        </authorList>
    </citation>
    <scope>IDENTIFICATION</scope>
</reference>
<dbReference type="Ensembl" id="ENSGACT00000057103.1">
    <property type="protein sequence ID" value="ENSGACP00000068643.1"/>
    <property type="gene ID" value="ENSGACG00000031135.1"/>
</dbReference>
<keyword evidence="4" id="KW-1185">Reference proteome</keyword>
<dbReference type="PANTHER" id="PTHR46500:SF1">
    <property type="entry name" value="CILIA- AND FLAGELLA-ASSOCIATED PROTEIN 221"/>
    <property type="match status" value="1"/>
</dbReference>
<dbReference type="Gene3D" id="2.60.40.10">
    <property type="entry name" value="Immunoglobulins"/>
    <property type="match status" value="1"/>
</dbReference>
<protein>
    <submittedName>
        <fullName evidence="3">Cilia and flagella associated protein 221</fullName>
    </submittedName>
</protein>
<dbReference type="Pfam" id="PF22067">
    <property type="entry name" value="Cep192_D3"/>
    <property type="match status" value="1"/>
</dbReference>
<feature type="region of interest" description="Disordered" evidence="1">
    <location>
        <begin position="264"/>
        <end position="286"/>
    </location>
</feature>
<dbReference type="GO" id="GO:0097729">
    <property type="term" value="C:9+2 motile cilium"/>
    <property type="evidence" value="ECO:0007669"/>
    <property type="project" value="TreeGrafter"/>
</dbReference>